<dbReference type="Pfam" id="PF12788">
    <property type="entry name" value="YmaF"/>
    <property type="match status" value="1"/>
</dbReference>
<dbReference type="AlphaFoldDB" id="A0A8J8SF46"/>
<gene>
    <name evidence="1" type="ORF">HZI73_02585</name>
</gene>
<dbReference type="InterPro" id="IPR024307">
    <property type="entry name" value="YmaF"/>
</dbReference>
<keyword evidence="2" id="KW-1185">Reference proteome</keyword>
<evidence type="ECO:0008006" key="3">
    <source>
        <dbReference type="Google" id="ProtNLM"/>
    </source>
</evidence>
<organism evidence="1 2">
    <name type="scientific">Vallitalea pronyensis</name>
    <dbReference type="NCBI Taxonomy" id="1348613"/>
    <lineage>
        <taxon>Bacteria</taxon>
        <taxon>Bacillati</taxon>
        <taxon>Bacillota</taxon>
        <taxon>Clostridia</taxon>
        <taxon>Lachnospirales</taxon>
        <taxon>Vallitaleaceae</taxon>
        <taxon>Vallitalea</taxon>
    </lineage>
</organism>
<accession>A0A8J8SF46</accession>
<evidence type="ECO:0000313" key="2">
    <source>
        <dbReference type="Proteomes" id="UP000683246"/>
    </source>
</evidence>
<protein>
    <recommendedName>
        <fullName evidence="3">YmaF family protein</fullName>
    </recommendedName>
</protein>
<dbReference type="Proteomes" id="UP000683246">
    <property type="component" value="Chromosome"/>
</dbReference>
<name>A0A8J8SF46_9FIRM</name>
<evidence type="ECO:0000313" key="1">
    <source>
        <dbReference type="EMBL" id="QUI21235.1"/>
    </source>
</evidence>
<sequence>MKERKKYKCIKNCPDQCPETQRHNHEFAGSTMIAAPENQVALLHNHRFAGITGPARGPVRTHVHVVCTNTDFFFNHFHRIETITGPPIPVTDKDGEVIGHTHGIEGTTTVSFRHTHDFKANMLIQNPINGPLMISEEEDWD</sequence>
<dbReference type="EMBL" id="CP058649">
    <property type="protein sequence ID" value="QUI21235.1"/>
    <property type="molecule type" value="Genomic_DNA"/>
</dbReference>
<dbReference type="RefSeq" id="WP_212696700.1">
    <property type="nucleotide sequence ID" value="NZ_CP058649.1"/>
</dbReference>
<dbReference type="KEGG" id="vpy:HZI73_02585"/>
<proteinExistence type="predicted"/>
<reference evidence="1" key="1">
    <citation type="submission" date="2020-07" db="EMBL/GenBank/DDBJ databases">
        <title>Vallitalea pronyensis genome.</title>
        <authorList>
            <person name="Postec A."/>
        </authorList>
    </citation>
    <scope>NUCLEOTIDE SEQUENCE</scope>
    <source>
        <strain evidence="1">FatNI3</strain>
    </source>
</reference>